<keyword evidence="3" id="KW-0547">Nucleotide-binding</keyword>
<keyword evidence="4 10" id="KW-0067">ATP-binding</keyword>
<dbReference type="Proteomes" id="UP001143474">
    <property type="component" value="Unassembled WGS sequence"/>
</dbReference>
<dbReference type="RefSeq" id="WP_271222499.1">
    <property type="nucleotide sequence ID" value="NZ_BSEV01000030.1"/>
</dbReference>
<evidence type="ECO:0000256" key="6">
    <source>
        <dbReference type="ARBA" id="ARBA00023136"/>
    </source>
</evidence>
<evidence type="ECO:0000256" key="5">
    <source>
        <dbReference type="ARBA" id="ARBA00022989"/>
    </source>
</evidence>
<reference evidence="10" key="2">
    <citation type="submission" date="2023-01" db="EMBL/GenBank/DDBJ databases">
        <authorList>
            <person name="Sun Q."/>
            <person name="Evtushenko L."/>
        </authorList>
    </citation>
    <scope>NUCLEOTIDE SEQUENCE</scope>
    <source>
        <strain evidence="10">VKM Ac-2007</strain>
    </source>
</reference>
<dbReference type="PANTHER" id="PTHR24221">
    <property type="entry name" value="ATP-BINDING CASSETTE SUB-FAMILY B"/>
    <property type="match status" value="1"/>
</dbReference>
<dbReference type="Gene3D" id="3.40.50.300">
    <property type="entry name" value="P-loop containing nucleotide triphosphate hydrolases"/>
    <property type="match status" value="1"/>
</dbReference>
<dbReference type="Pfam" id="PF00005">
    <property type="entry name" value="ABC_tran"/>
    <property type="match status" value="1"/>
</dbReference>
<evidence type="ECO:0000313" key="11">
    <source>
        <dbReference type="Proteomes" id="UP001143474"/>
    </source>
</evidence>
<evidence type="ECO:0000313" key="10">
    <source>
        <dbReference type="EMBL" id="GLK14255.1"/>
    </source>
</evidence>
<dbReference type="Gene3D" id="1.20.1560.10">
    <property type="entry name" value="ABC transporter type 1, transmembrane domain"/>
    <property type="match status" value="1"/>
</dbReference>
<dbReference type="PROSITE" id="PS50929">
    <property type="entry name" value="ABC_TM1F"/>
    <property type="match status" value="1"/>
</dbReference>
<dbReference type="EMBL" id="BSEV01000030">
    <property type="protein sequence ID" value="GLK14255.1"/>
    <property type="molecule type" value="Genomic_DNA"/>
</dbReference>
<evidence type="ECO:0000256" key="7">
    <source>
        <dbReference type="SAM" id="Phobius"/>
    </source>
</evidence>
<evidence type="ECO:0000259" key="9">
    <source>
        <dbReference type="PROSITE" id="PS50929"/>
    </source>
</evidence>
<evidence type="ECO:0000256" key="3">
    <source>
        <dbReference type="ARBA" id="ARBA00022741"/>
    </source>
</evidence>
<feature type="transmembrane region" description="Helical" evidence="7">
    <location>
        <begin position="169"/>
        <end position="188"/>
    </location>
</feature>
<feature type="transmembrane region" description="Helical" evidence="7">
    <location>
        <begin position="67"/>
        <end position="85"/>
    </location>
</feature>
<evidence type="ECO:0000259" key="8">
    <source>
        <dbReference type="PROSITE" id="PS50893"/>
    </source>
</evidence>
<comment type="subcellular location">
    <subcellularLocation>
        <location evidence="1">Cell membrane</location>
        <topology evidence="1">Multi-pass membrane protein</topology>
    </subcellularLocation>
</comment>
<dbReference type="InterPro" id="IPR036640">
    <property type="entry name" value="ABC1_TM_sf"/>
</dbReference>
<dbReference type="PANTHER" id="PTHR24221:SF654">
    <property type="entry name" value="ATP-BINDING CASSETTE SUB-FAMILY B MEMBER 6"/>
    <property type="match status" value="1"/>
</dbReference>
<reference evidence="10" key="1">
    <citation type="journal article" date="2014" name="Int. J. Syst. Evol. Microbiol.">
        <title>Complete genome sequence of Corynebacterium casei LMG S-19264T (=DSM 44701T), isolated from a smear-ripened cheese.</title>
        <authorList>
            <consortium name="US DOE Joint Genome Institute (JGI-PGF)"/>
            <person name="Walter F."/>
            <person name="Albersmeier A."/>
            <person name="Kalinowski J."/>
            <person name="Ruckert C."/>
        </authorList>
    </citation>
    <scope>NUCLEOTIDE SEQUENCE</scope>
    <source>
        <strain evidence="10">VKM Ac-2007</strain>
    </source>
</reference>
<keyword evidence="5 7" id="KW-1133">Transmembrane helix</keyword>
<feature type="transmembrane region" description="Helical" evidence="7">
    <location>
        <begin position="254"/>
        <end position="276"/>
    </location>
</feature>
<name>A0A9W6IB62_9ACTN</name>
<dbReference type="SUPFAM" id="SSF90123">
    <property type="entry name" value="ABC transporter transmembrane region"/>
    <property type="match status" value="1"/>
</dbReference>
<dbReference type="SMART" id="SM00382">
    <property type="entry name" value="AAA"/>
    <property type="match status" value="1"/>
</dbReference>
<dbReference type="InterPro" id="IPR017871">
    <property type="entry name" value="ABC_transporter-like_CS"/>
</dbReference>
<dbReference type="GO" id="GO:0034040">
    <property type="term" value="F:ATPase-coupled lipid transmembrane transporter activity"/>
    <property type="evidence" value="ECO:0007669"/>
    <property type="project" value="TreeGrafter"/>
</dbReference>
<dbReference type="InterPro" id="IPR027417">
    <property type="entry name" value="P-loop_NTPase"/>
</dbReference>
<dbReference type="AlphaFoldDB" id="A0A9W6IB62"/>
<evidence type="ECO:0000256" key="2">
    <source>
        <dbReference type="ARBA" id="ARBA00022692"/>
    </source>
</evidence>
<feature type="transmembrane region" description="Helical" evidence="7">
    <location>
        <begin position="140"/>
        <end position="163"/>
    </location>
</feature>
<feature type="domain" description="ABC transporter" evidence="8">
    <location>
        <begin position="342"/>
        <end position="567"/>
    </location>
</feature>
<protein>
    <submittedName>
        <fullName evidence="10">ABC transporter ATP-binding protein</fullName>
    </submittedName>
</protein>
<evidence type="ECO:0000256" key="4">
    <source>
        <dbReference type="ARBA" id="ARBA00022840"/>
    </source>
</evidence>
<keyword evidence="6 7" id="KW-0472">Membrane</keyword>
<dbReference type="PROSITE" id="PS00211">
    <property type="entry name" value="ABC_TRANSPORTER_1"/>
    <property type="match status" value="1"/>
</dbReference>
<dbReference type="GO" id="GO:0005524">
    <property type="term" value="F:ATP binding"/>
    <property type="evidence" value="ECO:0007669"/>
    <property type="project" value="UniProtKB-KW"/>
</dbReference>
<dbReference type="GO" id="GO:0140359">
    <property type="term" value="F:ABC-type transporter activity"/>
    <property type="evidence" value="ECO:0007669"/>
    <property type="project" value="InterPro"/>
</dbReference>
<dbReference type="InterPro" id="IPR003593">
    <property type="entry name" value="AAA+_ATPase"/>
</dbReference>
<keyword evidence="2 7" id="KW-0812">Transmembrane</keyword>
<dbReference type="SUPFAM" id="SSF52540">
    <property type="entry name" value="P-loop containing nucleoside triphosphate hydrolases"/>
    <property type="match status" value="1"/>
</dbReference>
<keyword evidence="11" id="KW-1185">Reference proteome</keyword>
<feature type="domain" description="ABC transmembrane type-1" evidence="9">
    <location>
        <begin position="37"/>
        <end position="298"/>
    </location>
</feature>
<proteinExistence type="predicted"/>
<accession>A0A9W6IB62</accession>
<gene>
    <name evidence="10" type="ORF">GCM10017600_76670</name>
</gene>
<dbReference type="InterPro" id="IPR003439">
    <property type="entry name" value="ABC_transporter-like_ATP-bd"/>
</dbReference>
<evidence type="ECO:0000256" key="1">
    <source>
        <dbReference type="ARBA" id="ARBA00004651"/>
    </source>
</evidence>
<dbReference type="GO" id="GO:0016887">
    <property type="term" value="F:ATP hydrolysis activity"/>
    <property type="evidence" value="ECO:0007669"/>
    <property type="project" value="InterPro"/>
</dbReference>
<dbReference type="GO" id="GO:0005886">
    <property type="term" value="C:plasma membrane"/>
    <property type="evidence" value="ECO:0007669"/>
    <property type="project" value="UniProtKB-SubCell"/>
</dbReference>
<dbReference type="PROSITE" id="PS50893">
    <property type="entry name" value="ABC_TRANSPORTER_2"/>
    <property type="match status" value="1"/>
</dbReference>
<dbReference type="InterPro" id="IPR039421">
    <property type="entry name" value="Type_1_exporter"/>
</dbReference>
<dbReference type="InterPro" id="IPR011527">
    <property type="entry name" value="ABC1_TM_dom"/>
</dbReference>
<organism evidence="10 11">
    <name type="scientific">Streptosporangium carneum</name>
    <dbReference type="NCBI Taxonomy" id="47481"/>
    <lineage>
        <taxon>Bacteria</taxon>
        <taxon>Bacillati</taxon>
        <taxon>Actinomycetota</taxon>
        <taxon>Actinomycetes</taxon>
        <taxon>Streptosporangiales</taxon>
        <taxon>Streptosporangiaceae</taxon>
        <taxon>Streptosporangium</taxon>
    </lineage>
</organism>
<feature type="transmembrane region" description="Helical" evidence="7">
    <location>
        <begin position="33"/>
        <end position="55"/>
    </location>
</feature>
<comment type="caution">
    <text evidence="10">The sequence shown here is derived from an EMBL/GenBank/DDBJ whole genome shotgun (WGS) entry which is preliminary data.</text>
</comment>
<sequence length="577" mass="60014">MRDRRHAAAPGQAGPYRAVRAALLRDPRLLLRLGAWSVAETAPALVVGLAVARAIDEGFAAGRPGLGFAWLALLGGAWLTAAVGARQVVVAVGSIVEPFREELLDHVVDGTLRRSAAAGHGPGAAAVARSNLQVELARDALASVITVVRSFAFTVVSVVLGLTTLMPQVLVLVLPPFVVGLCLFLLSLPALARRQRDFIVADERTAGALAAMAGGLRDIAACRAGDRVAADVGRQVARQARAGRSLARVTAMRTASLAVGGWLPVLLILAGAPWLVRHGAGAGVILGALVYVTQSLAPALGNLVQGLGMSGVRLRVTLERVLRSGEPPRPVTARSVPRDAAVELRGVTFAYGPHAEAVISDLDLSVPDGDHVAVVGPSGIGKSTLAALVTGLLRPDSGRVTVGGVPAERVDQASRVLIPQEAYVFRGTLMENLTYLAAAPKPAVEDAVTALGLTSLVARLGGYSAEIHAGLLSPGERQLVALARAYLTPARLVILDEATCHLDPAAEALAEEAFARRDGTLLVVAHRLTSATRARRILVMDGASVQLGRHEELLASCPPYADLAGLWNPSDSQELVP</sequence>
<dbReference type="CDD" id="cd03228">
    <property type="entry name" value="ABCC_MRP_Like"/>
    <property type="match status" value="1"/>
</dbReference>